<dbReference type="EMBL" id="JAMOIM010000008">
    <property type="protein sequence ID" value="MCW6509035.1"/>
    <property type="molecule type" value="Genomic_DNA"/>
</dbReference>
<protein>
    <recommendedName>
        <fullName evidence="3">FAD/NAD(P)-binding domain-containing protein</fullName>
    </recommendedName>
</protein>
<evidence type="ECO:0000313" key="1">
    <source>
        <dbReference type="EMBL" id="MCW6509035.1"/>
    </source>
</evidence>
<dbReference type="RefSeq" id="WP_282585403.1">
    <property type="nucleotide sequence ID" value="NZ_JAMOIM010000008.1"/>
</dbReference>
<proteinExistence type="predicted"/>
<keyword evidence="2" id="KW-1185">Reference proteome</keyword>
<comment type="caution">
    <text evidence="1">The sequence shown here is derived from an EMBL/GenBank/DDBJ whole genome shotgun (WGS) entry which is preliminary data.</text>
</comment>
<dbReference type="PRINTS" id="PR00368">
    <property type="entry name" value="FADPNR"/>
</dbReference>
<dbReference type="AlphaFoldDB" id="A0AA42CN54"/>
<evidence type="ECO:0000313" key="2">
    <source>
        <dbReference type="Proteomes" id="UP001165667"/>
    </source>
</evidence>
<gene>
    <name evidence="1" type="ORF">M8523_13485</name>
</gene>
<dbReference type="Gene3D" id="3.50.50.60">
    <property type="entry name" value="FAD/NAD(P)-binding domain"/>
    <property type="match status" value="1"/>
</dbReference>
<organism evidence="1 2">
    <name type="scientific">Lichenifustis flavocetrariae</name>
    <dbReference type="NCBI Taxonomy" id="2949735"/>
    <lineage>
        <taxon>Bacteria</taxon>
        <taxon>Pseudomonadati</taxon>
        <taxon>Pseudomonadota</taxon>
        <taxon>Alphaproteobacteria</taxon>
        <taxon>Hyphomicrobiales</taxon>
        <taxon>Lichenihabitantaceae</taxon>
        <taxon>Lichenifustis</taxon>
    </lineage>
</organism>
<reference evidence="1" key="1">
    <citation type="submission" date="2022-05" db="EMBL/GenBank/DDBJ databases">
        <authorList>
            <person name="Pankratov T."/>
        </authorList>
    </citation>
    <scope>NUCLEOTIDE SEQUENCE</scope>
    <source>
        <strain evidence="1">BP6-180914</strain>
    </source>
</reference>
<accession>A0AA42CN54</accession>
<dbReference type="Proteomes" id="UP001165667">
    <property type="component" value="Unassembled WGS sequence"/>
</dbReference>
<dbReference type="SUPFAM" id="SSF51905">
    <property type="entry name" value="FAD/NAD(P)-binding domain"/>
    <property type="match status" value="1"/>
</dbReference>
<name>A0AA42CN54_9HYPH</name>
<sequence>MTGKQAHFRTIIVGSGPAGLAPLVSASRDGRLDKLLAGGLAIIESTDAIGAGRLGRYAITSDSTAETFLTAVTGHADKRLERLLSTQLCLDLAKAGRGAVPLAQAAALMSEIGTVLAEAILDTGGSVLTRHEALQARQGRDGAWTVTLRQLDSGLEYDITADTLLLATGGEQSLERLRSEKVAGLPLWPTYEQTLLLSDDALQPSGLALIRHRLAQSPRPQVAIAGGSTSALAAAGLLLRACPEATSTPGSITILHRRPLRVFYPSADAALADGYTDFGPEDVCSLSGFVFRLAGLRLDSRDLLMGILGLGGRPPEQRVVLHRLDHSTSAESHRVLASADVVIAALGYRPRALALYDADGDDILLRGRLGKEPLVDDRCRICNAEGHPIANLFGIGLAAGFRPHGPLGGEPSFVGQANGLWLWQTAVGSIIVDSLLAASLPERAPLGLVVSSLSMSRSGQLAG</sequence>
<evidence type="ECO:0008006" key="3">
    <source>
        <dbReference type="Google" id="ProtNLM"/>
    </source>
</evidence>
<dbReference type="InterPro" id="IPR036188">
    <property type="entry name" value="FAD/NAD-bd_sf"/>
</dbReference>